<reference evidence="2" key="1">
    <citation type="submission" date="2004-02" db="EMBL/GenBank/DDBJ databases">
        <authorList>
            <consortium name="DOE Joint Genome Institute"/>
        </authorList>
    </citation>
    <scope>NUCLEOTIDE SEQUENCE [LARGE SCALE GENOMIC DNA]</scope>
    <source>
        <strain evidence="2">WH 8501</strain>
    </source>
</reference>
<dbReference type="Proteomes" id="UP000003922">
    <property type="component" value="Unassembled WGS sequence"/>
</dbReference>
<comment type="caution">
    <text evidence="2">The sequence shown here is derived from an EMBL/GenBank/DDBJ whole genome shotgun (WGS) entry which is preliminary data.</text>
</comment>
<organism evidence="2 3">
    <name type="scientific">Crocosphaera watsonii WH 8501</name>
    <dbReference type="NCBI Taxonomy" id="165597"/>
    <lineage>
        <taxon>Bacteria</taxon>
        <taxon>Bacillati</taxon>
        <taxon>Cyanobacteriota</taxon>
        <taxon>Cyanophyceae</taxon>
        <taxon>Oscillatoriophycideae</taxon>
        <taxon>Chroococcales</taxon>
        <taxon>Aphanothecaceae</taxon>
        <taxon>Crocosphaera</taxon>
    </lineage>
</organism>
<evidence type="ECO:0000313" key="2">
    <source>
        <dbReference type="EMBL" id="EAM48140.1"/>
    </source>
</evidence>
<keyword evidence="3" id="KW-1185">Reference proteome</keyword>
<dbReference type="AlphaFoldDB" id="Q4BW61"/>
<feature type="domain" description="Novel STAND NTPase 1" evidence="1">
    <location>
        <begin position="2"/>
        <end position="45"/>
    </location>
</feature>
<dbReference type="RefSeq" id="WP_007308055.1">
    <property type="nucleotide sequence ID" value="NZ_CP191779.1"/>
</dbReference>
<dbReference type="InterPro" id="IPR049052">
    <property type="entry name" value="nSTAND1"/>
</dbReference>
<dbReference type="EMBL" id="AADV02000176">
    <property type="protein sequence ID" value="EAM48140.1"/>
    <property type="molecule type" value="Genomic_DNA"/>
</dbReference>
<reference evidence="2" key="3">
    <citation type="submission" date="2016-12" db="EMBL/GenBank/DDBJ databases">
        <title>Annotation of the draft genome assembly of Crocosphaera watsonii WH 8501.</title>
        <authorList>
            <consortium name="US DOE Joint Genome Institute (JGI-ORNL)"/>
            <person name="Larimer F."/>
            <person name="Land M."/>
        </authorList>
    </citation>
    <scope>NUCLEOTIDE SEQUENCE</scope>
    <source>
        <strain evidence="2">WH 8501</strain>
    </source>
</reference>
<proteinExistence type="predicted"/>
<protein>
    <recommendedName>
        <fullName evidence="1">Novel STAND NTPase 1 domain-containing protein</fullName>
    </recommendedName>
</protein>
<evidence type="ECO:0000313" key="3">
    <source>
        <dbReference type="Proteomes" id="UP000003922"/>
    </source>
</evidence>
<dbReference type="KEGG" id="cwa:CwatDRAFT_0496"/>
<sequence length="96" mass="11301">MEFAHEILLSSWDELRRWLEEEKEAIILKNYLADETRRWQRLKEAQGESQARNELLKGSRLEQIVGLREANAFKKLGGLSPNENEFVNSSVAWRDQ</sequence>
<evidence type="ECO:0000259" key="1">
    <source>
        <dbReference type="Pfam" id="PF20703"/>
    </source>
</evidence>
<reference evidence="2" key="2">
    <citation type="submission" date="2005-06" db="EMBL/GenBank/DDBJ databases">
        <title>Sequencing of the draft genome and assembly of Crocosphaera watsonii WH 8501.</title>
        <authorList>
            <consortium name="US DOE Joint Genome Institute (JGI-PGF)"/>
            <person name="Copeland A."/>
            <person name="Lucas S."/>
            <person name="Lapidus A."/>
            <person name="Barry K."/>
            <person name="Detter C."/>
            <person name="Glavina T."/>
            <person name="Hammon N."/>
            <person name="Israni S."/>
            <person name="Pitluck S."/>
            <person name="Richardson P."/>
        </authorList>
    </citation>
    <scope>NUCLEOTIDE SEQUENCE [LARGE SCALE GENOMIC DNA]</scope>
    <source>
        <strain evidence="2">WH 8501</strain>
    </source>
</reference>
<name>Q4BW61_CROWT</name>
<dbReference type="Pfam" id="PF20703">
    <property type="entry name" value="nSTAND1"/>
    <property type="match status" value="1"/>
</dbReference>
<gene>
    <name evidence="2" type="ORF">CwatDRAFT_0496</name>
</gene>
<accession>Q4BW61</accession>